<proteinExistence type="inferred from homology"/>
<keyword evidence="2 6" id="KW-0853">WD repeat</keyword>
<dbReference type="OrthoDB" id="7318948at2759"/>
<dbReference type="PROSITE" id="PS50082">
    <property type="entry name" value="WD_REPEATS_2"/>
    <property type="match status" value="1"/>
</dbReference>
<keyword evidence="5" id="KW-0804">Transcription</keyword>
<evidence type="ECO:0000256" key="2">
    <source>
        <dbReference type="ARBA" id="ARBA00022574"/>
    </source>
</evidence>
<dbReference type="PROSITE" id="PS50294">
    <property type="entry name" value="WD_REPEATS_REGION"/>
    <property type="match status" value="1"/>
</dbReference>
<dbReference type="SUPFAM" id="SSF50978">
    <property type="entry name" value="WD40 repeat-like"/>
    <property type="match status" value="1"/>
</dbReference>
<name>A0A2G5BCX6_COERN</name>
<protein>
    <submittedName>
        <fullName evidence="8">WD40 repeat-like protein</fullName>
    </submittedName>
</protein>
<dbReference type="Gene3D" id="2.130.10.10">
    <property type="entry name" value="YVTN repeat-like/Quinoprotein amine dehydrogenase"/>
    <property type="match status" value="1"/>
</dbReference>
<gene>
    <name evidence="8" type="ORF">COEREDRAFT_72716</name>
</gene>
<dbReference type="InterPro" id="IPR001680">
    <property type="entry name" value="WD40_rpt"/>
</dbReference>
<keyword evidence="9" id="KW-1185">Reference proteome</keyword>
<dbReference type="InterPro" id="IPR051243">
    <property type="entry name" value="PcG_WD-repeat"/>
</dbReference>
<dbReference type="Proteomes" id="UP000242474">
    <property type="component" value="Unassembled WGS sequence"/>
</dbReference>
<dbReference type="SMART" id="SM00320">
    <property type="entry name" value="WD40"/>
    <property type="match status" value="4"/>
</dbReference>
<dbReference type="EMBL" id="KZ303497">
    <property type="protein sequence ID" value="PIA16874.1"/>
    <property type="molecule type" value="Genomic_DNA"/>
</dbReference>
<keyword evidence="3" id="KW-0677">Repeat</keyword>
<evidence type="ECO:0000256" key="3">
    <source>
        <dbReference type="ARBA" id="ARBA00022737"/>
    </source>
</evidence>
<evidence type="ECO:0000256" key="6">
    <source>
        <dbReference type="PROSITE-ProRule" id="PRU00221"/>
    </source>
</evidence>
<comment type="similarity">
    <text evidence="1">Belongs to the WD repeat ESC family.</text>
</comment>
<evidence type="ECO:0000256" key="7">
    <source>
        <dbReference type="SAM" id="MobiDB-lite"/>
    </source>
</evidence>
<organism evidence="8 9">
    <name type="scientific">Coemansia reversa (strain ATCC 12441 / NRRL 1564)</name>
    <dbReference type="NCBI Taxonomy" id="763665"/>
    <lineage>
        <taxon>Eukaryota</taxon>
        <taxon>Fungi</taxon>
        <taxon>Fungi incertae sedis</taxon>
        <taxon>Zoopagomycota</taxon>
        <taxon>Kickxellomycotina</taxon>
        <taxon>Kickxellomycetes</taxon>
        <taxon>Kickxellales</taxon>
        <taxon>Kickxellaceae</taxon>
        <taxon>Coemansia</taxon>
    </lineage>
</organism>
<reference evidence="8 9" key="1">
    <citation type="journal article" date="2015" name="Genome Biol. Evol.">
        <title>Phylogenomic analyses indicate that early fungi evolved digesting cell walls of algal ancestors of land plants.</title>
        <authorList>
            <person name="Chang Y."/>
            <person name="Wang S."/>
            <person name="Sekimoto S."/>
            <person name="Aerts A.L."/>
            <person name="Choi C."/>
            <person name="Clum A."/>
            <person name="LaButti K.M."/>
            <person name="Lindquist E.A."/>
            <person name="Yee Ngan C."/>
            <person name="Ohm R.A."/>
            <person name="Salamov A.A."/>
            <person name="Grigoriev I.V."/>
            <person name="Spatafora J.W."/>
            <person name="Berbee M.L."/>
        </authorList>
    </citation>
    <scope>NUCLEOTIDE SEQUENCE [LARGE SCALE GENOMIC DNA]</scope>
    <source>
        <strain evidence="8 9">NRRL 1564</strain>
    </source>
</reference>
<sequence>MTEEVLSAAGADASLEAPAKRARVADNTNGGEELLTPEHIFRNLRLRRIVRENHNDTVAQIALMFYRPDDDGLQGHGTVREADDNSNLLVSTGHMQANVFDNENCGDHLDIMSHFQLDDEGSNMLKTCCWIRVPGDALFAVAGEDKMVHLISLAWTREIRVLRGHTGTIVDLQPHPTDTRLLLSVSNDKTVRIWSVLNGTCLCIYNYGATAARFHPNGKAIFTGSSTGEVRQWSVPDFDYQNNEPILFTADNSTRIVTGKGGMGSAIDCLRFANKNLLVKSMAGRIDYWDLDTKALIRSFIVRSHGVSVSRFDVSYDDKYICVGNSRGEIYIFNIDNGKTIRRLAHKRSVRPVTCTIFSRDCRSVVYSSEAGFIWRYDYVDDETLAEWERPDESASNDDISE</sequence>
<dbReference type="InterPro" id="IPR036322">
    <property type="entry name" value="WD40_repeat_dom_sf"/>
</dbReference>
<evidence type="ECO:0000256" key="5">
    <source>
        <dbReference type="ARBA" id="ARBA00023163"/>
    </source>
</evidence>
<dbReference type="InterPro" id="IPR015943">
    <property type="entry name" value="WD40/YVTN_repeat-like_dom_sf"/>
</dbReference>
<feature type="region of interest" description="Disordered" evidence="7">
    <location>
        <begin position="1"/>
        <end position="23"/>
    </location>
</feature>
<dbReference type="STRING" id="763665.A0A2G5BCX6"/>
<dbReference type="Pfam" id="PF00400">
    <property type="entry name" value="WD40"/>
    <property type="match status" value="2"/>
</dbReference>
<dbReference type="PANTHER" id="PTHR10253">
    <property type="entry name" value="POLYCOMB PROTEIN"/>
    <property type="match status" value="1"/>
</dbReference>
<evidence type="ECO:0000256" key="1">
    <source>
        <dbReference type="ARBA" id="ARBA00008075"/>
    </source>
</evidence>
<accession>A0A2G5BCX6</accession>
<feature type="repeat" description="WD" evidence="6">
    <location>
        <begin position="162"/>
        <end position="204"/>
    </location>
</feature>
<keyword evidence="4" id="KW-0805">Transcription regulation</keyword>
<evidence type="ECO:0000313" key="8">
    <source>
        <dbReference type="EMBL" id="PIA16874.1"/>
    </source>
</evidence>
<evidence type="ECO:0000256" key="4">
    <source>
        <dbReference type="ARBA" id="ARBA00023015"/>
    </source>
</evidence>
<dbReference type="AlphaFoldDB" id="A0A2G5BCX6"/>
<evidence type="ECO:0000313" key="9">
    <source>
        <dbReference type="Proteomes" id="UP000242474"/>
    </source>
</evidence>